<protein>
    <recommendedName>
        <fullName evidence="1">SnoaL-like domain-containing protein</fullName>
    </recommendedName>
</protein>
<organism evidence="2 3">
    <name type="scientific">Mycolicibacter algericus</name>
    <name type="common">Mycobacterium algericum</name>
    <dbReference type="NCBI Taxonomy" id="1288388"/>
    <lineage>
        <taxon>Bacteria</taxon>
        <taxon>Bacillati</taxon>
        <taxon>Actinomycetota</taxon>
        <taxon>Actinomycetes</taxon>
        <taxon>Mycobacteriales</taxon>
        <taxon>Mycobacteriaceae</taxon>
        <taxon>Mycolicibacter</taxon>
    </lineage>
</organism>
<evidence type="ECO:0000313" key="2">
    <source>
        <dbReference type="EMBL" id="GFG87914.1"/>
    </source>
</evidence>
<name>A0A7I9YGZ8_MYCAL</name>
<dbReference type="RefSeq" id="WP_163762436.1">
    <property type="nucleotide sequence ID" value="NZ_BLKY01000002.1"/>
</dbReference>
<comment type="caution">
    <text evidence="2">The sequence shown here is derived from an EMBL/GenBank/DDBJ whole genome shotgun (WGS) entry which is preliminary data.</text>
</comment>
<evidence type="ECO:0000259" key="1">
    <source>
        <dbReference type="Pfam" id="PF13577"/>
    </source>
</evidence>
<dbReference type="Pfam" id="PF13577">
    <property type="entry name" value="SnoaL_4"/>
    <property type="match status" value="1"/>
</dbReference>
<dbReference type="Gene3D" id="3.10.450.50">
    <property type="match status" value="1"/>
</dbReference>
<dbReference type="EMBL" id="BLKY01000002">
    <property type="protein sequence ID" value="GFG87914.1"/>
    <property type="molecule type" value="Genomic_DNA"/>
</dbReference>
<accession>A0A7I9YGZ8</accession>
<proteinExistence type="predicted"/>
<reference evidence="2 3" key="1">
    <citation type="journal article" date="2019" name="Emerg. Microbes Infect.">
        <title>Comprehensive subspecies identification of 175 nontuberculous mycobacteria species based on 7547 genomic profiles.</title>
        <authorList>
            <person name="Matsumoto Y."/>
            <person name="Kinjo T."/>
            <person name="Motooka D."/>
            <person name="Nabeya D."/>
            <person name="Jung N."/>
            <person name="Uechi K."/>
            <person name="Horii T."/>
            <person name="Iida T."/>
            <person name="Fujita J."/>
            <person name="Nakamura S."/>
        </authorList>
    </citation>
    <scope>NUCLEOTIDE SEQUENCE [LARGE SCALE GENOMIC DNA]</scope>
    <source>
        <strain evidence="2 3">JCM 30723</strain>
    </source>
</reference>
<sequence>MTSVNTALSDTDRRAIEDLILEHAWLLDHCRWHDVAELYLENGTLTVGTQTLVGRDQFHRWADTRAANSARRTHHQCTNIRLRRDDDDGASGTVMLVLHVSDGGDSPYVDFIGEYHDRYARDQHGIWRFNTRVLHPLAATRAP</sequence>
<dbReference type="Proteomes" id="UP000465305">
    <property type="component" value="Unassembled WGS sequence"/>
</dbReference>
<gene>
    <name evidence="2" type="ORF">MALGJ_45900</name>
</gene>
<dbReference type="SUPFAM" id="SSF54427">
    <property type="entry name" value="NTF2-like"/>
    <property type="match status" value="1"/>
</dbReference>
<feature type="domain" description="SnoaL-like" evidence="1">
    <location>
        <begin position="11"/>
        <end position="132"/>
    </location>
</feature>
<evidence type="ECO:0000313" key="3">
    <source>
        <dbReference type="Proteomes" id="UP000465305"/>
    </source>
</evidence>
<dbReference type="AlphaFoldDB" id="A0A7I9YGZ8"/>
<dbReference type="InterPro" id="IPR032710">
    <property type="entry name" value="NTF2-like_dom_sf"/>
</dbReference>
<dbReference type="InterPro" id="IPR037401">
    <property type="entry name" value="SnoaL-like"/>
</dbReference>